<protein>
    <submittedName>
        <fullName evidence="1">Uncharacterized protein</fullName>
    </submittedName>
</protein>
<dbReference type="EMBL" id="CP029194">
    <property type="protein sequence ID" value="QES20405.1"/>
    <property type="molecule type" value="Genomic_DNA"/>
</dbReference>
<reference evidence="1 2" key="1">
    <citation type="submission" date="2018-05" db="EMBL/GenBank/DDBJ databases">
        <title>Streptomyces venezuelae.</title>
        <authorList>
            <person name="Kim W."/>
            <person name="Lee N."/>
            <person name="Cho B.-K."/>
        </authorList>
    </citation>
    <scope>NUCLEOTIDE SEQUENCE [LARGE SCALE GENOMIC DNA]</scope>
    <source>
        <strain evidence="1 2">ATCC 15068</strain>
    </source>
</reference>
<dbReference type="Proteomes" id="UP000324106">
    <property type="component" value="Chromosome"/>
</dbReference>
<proteinExistence type="predicted"/>
<dbReference type="RefSeq" id="WP_150267048.1">
    <property type="nucleotide sequence ID" value="NZ_CP029194.1"/>
</dbReference>
<gene>
    <name evidence="1" type="ORF">DEJ46_15820</name>
</gene>
<name>A0A5P2AQM3_STRVZ</name>
<dbReference type="AlphaFoldDB" id="A0A5P2AQM3"/>
<evidence type="ECO:0000313" key="1">
    <source>
        <dbReference type="EMBL" id="QES20405.1"/>
    </source>
</evidence>
<accession>A0A5P2AQM3</accession>
<evidence type="ECO:0000313" key="2">
    <source>
        <dbReference type="Proteomes" id="UP000324106"/>
    </source>
</evidence>
<organism evidence="1 2">
    <name type="scientific">Streptomyces venezuelae</name>
    <dbReference type="NCBI Taxonomy" id="54571"/>
    <lineage>
        <taxon>Bacteria</taxon>
        <taxon>Bacillati</taxon>
        <taxon>Actinomycetota</taxon>
        <taxon>Actinomycetes</taxon>
        <taxon>Kitasatosporales</taxon>
        <taxon>Streptomycetaceae</taxon>
        <taxon>Streptomyces</taxon>
    </lineage>
</organism>
<sequence length="378" mass="39213">MALRSGWLAPTGQTRVTTRLTAHGATTPVNPLASRSGILPGTVDGKYRVGGLWMSSSGPMTATVYAGRAVVQGTNAQGAYPVTLDADTVLTFGDGDPLHPRIDLVVLRVYDDEFDSLTRSEAALEVIKGQPKAQPEPPAAPAASLVLFSVKVKAGASAGTGGIDWAGGAMTDLRTTVVGVGGILPVYNNAGVPGSYPGQYQDNDNTHYLQRWDGNGWVAYPKEIGGVAPAGALSVGSYPGQFRENNGTLQRWNGTSWANYQPPVEVETTTSGATALAGWTVVAFSGRRSRGIATVLVTVTRNGPDITASSAGSIVDEPLCTLPAGWRPAIDFESSACDGFGNGGAYIGTNGQINLRTWSANGSLVAGRTVRIAGTYVL</sequence>
<dbReference type="OrthoDB" id="5193571at2"/>